<comment type="caution">
    <text evidence="2">The sequence shown here is derived from an EMBL/GenBank/DDBJ whole genome shotgun (WGS) entry which is preliminary data.</text>
</comment>
<feature type="transmembrane region" description="Helical" evidence="1">
    <location>
        <begin position="49"/>
        <end position="69"/>
    </location>
</feature>
<feature type="transmembrane region" description="Helical" evidence="1">
    <location>
        <begin position="126"/>
        <end position="148"/>
    </location>
</feature>
<dbReference type="AlphaFoldDB" id="A0AAN4W2B5"/>
<accession>A0AAN4W2B5</accession>
<dbReference type="EMBL" id="BQKE01000002">
    <property type="protein sequence ID" value="GJM62660.1"/>
    <property type="molecule type" value="Genomic_DNA"/>
</dbReference>
<feature type="transmembrane region" description="Helical" evidence="1">
    <location>
        <begin position="9"/>
        <end position="29"/>
    </location>
</feature>
<sequence>MLHIGNSNVYWYLGVFLICLLTTGLINNFNFLTEQDINLHDSYVSVATWQLAIISFIITEFIVFAFLTFKSRFQNRGTMLILLIHNTLIICSTIYVLYVIYVVMTADALVELFRTNKSEHLMIENLKGVLIAFTFILLPFLIVEILLIRRVRGLNTLKKAYNKL</sequence>
<keyword evidence="1" id="KW-1133">Transmembrane helix</keyword>
<keyword evidence="1" id="KW-0812">Transmembrane</keyword>
<keyword evidence="3" id="KW-1185">Reference proteome</keyword>
<evidence type="ECO:0000313" key="2">
    <source>
        <dbReference type="EMBL" id="GJM62660.1"/>
    </source>
</evidence>
<organism evidence="2 3">
    <name type="scientific">Persicobacter diffluens</name>
    <dbReference type="NCBI Taxonomy" id="981"/>
    <lineage>
        <taxon>Bacteria</taxon>
        <taxon>Pseudomonadati</taxon>
        <taxon>Bacteroidota</taxon>
        <taxon>Cytophagia</taxon>
        <taxon>Cytophagales</taxon>
        <taxon>Persicobacteraceae</taxon>
        <taxon>Persicobacter</taxon>
    </lineage>
</organism>
<keyword evidence="1" id="KW-0472">Membrane</keyword>
<reference evidence="2 3" key="1">
    <citation type="submission" date="2021-12" db="EMBL/GenBank/DDBJ databases">
        <title>Genome sequencing of bacteria with rrn-lacking chromosome and rrn-plasmid.</title>
        <authorList>
            <person name="Anda M."/>
            <person name="Iwasaki W."/>
        </authorList>
    </citation>
    <scope>NUCLEOTIDE SEQUENCE [LARGE SCALE GENOMIC DNA]</scope>
    <source>
        <strain evidence="2 3">NBRC 15940</strain>
    </source>
</reference>
<evidence type="ECO:0000313" key="3">
    <source>
        <dbReference type="Proteomes" id="UP001310022"/>
    </source>
</evidence>
<name>A0AAN4W2B5_9BACT</name>
<feature type="transmembrane region" description="Helical" evidence="1">
    <location>
        <begin position="81"/>
        <end position="106"/>
    </location>
</feature>
<proteinExistence type="predicted"/>
<dbReference type="Proteomes" id="UP001310022">
    <property type="component" value="Unassembled WGS sequence"/>
</dbReference>
<gene>
    <name evidence="2" type="ORF">PEDI_32120</name>
</gene>
<evidence type="ECO:0000256" key="1">
    <source>
        <dbReference type="SAM" id="Phobius"/>
    </source>
</evidence>
<protein>
    <submittedName>
        <fullName evidence="2">Uncharacterized protein</fullName>
    </submittedName>
</protein>